<proteinExistence type="predicted"/>
<protein>
    <recommendedName>
        <fullName evidence="5">HAUS augmin-like complex subunit 3 N-terminal domain-containing protein</fullName>
    </recommendedName>
</protein>
<name>E0VAR5_PEDHC</name>
<dbReference type="Proteomes" id="UP000009046">
    <property type="component" value="Unassembled WGS sequence"/>
</dbReference>
<evidence type="ECO:0000313" key="3">
    <source>
        <dbReference type="EnsemblMetazoa" id="PHUM043230-PA"/>
    </source>
</evidence>
<sequence length="367" mass="43096">MALSVQNKNFLSLLSAIDIDLNQFPDKSFDGLFENVPEDISFFFDWIIDNITSENALTKVEEMHYFELEKNNMVPSLTEVDFVLSTNKISFDELQTLDADYISNLMVEDLEDLKETNRSLNDVLQNIAQVQTEVNKIFNKTAEKNNFWKNELNIIKEKCYETNELFDAAVENLNELLLKEPNILIQGTNYQSLLEKENGIFCNIDNYNLPHNENFHRKNQIQFLNKMEENLKISETLLALSKGIKNYKDLQKESVSFIDEYKTHCINNVRNFELKEQKFNETLKENGHSFLNEINDLLIDLFMVFQKCVEKNDELSRKIKRLLNKYLEAKTLVRKSDRKNALLWIDFVTNSGSLQEIMKKYSRISSR</sequence>
<gene>
    <name evidence="3" type="primary">8232600</name>
    <name evidence="2" type="ORF">Phum_PHUM043230</name>
</gene>
<dbReference type="CTD" id="8232600"/>
<organism>
    <name type="scientific">Pediculus humanus subsp. corporis</name>
    <name type="common">Body louse</name>
    <dbReference type="NCBI Taxonomy" id="121224"/>
    <lineage>
        <taxon>Eukaryota</taxon>
        <taxon>Metazoa</taxon>
        <taxon>Ecdysozoa</taxon>
        <taxon>Arthropoda</taxon>
        <taxon>Hexapoda</taxon>
        <taxon>Insecta</taxon>
        <taxon>Pterygota</taxon>
        <taxon>Neoptera</taxon>
        <taxon>Paraneoptera</taxon>
        <taxon>Psocodea</taxon>
        <taxon>Troctomorpha</taxon>
        <taxon>Phthiraptera</taxon>
        <taxon>Anoplura</taxon>
        <taxon>Pediculidae</taxon>
        <taxon>Pediculus</taxon>
    </lineage>
</organism>
<dbReference type="VEuPathDB" id="VectorBase:PHUM043230"/>
<reference evidence="3" key="3">
    <citation type="submission" date="2020-05" db="UniProtKB">
        <authorList>
            <consortium name="EnsemblMetazoa"/>
        </authorList>
    </citation>
    <scope>IDENTIFICATION</scope>
    <source>
        <strain evidence="3">USDA</strain>
    </source>
</reference>
<dbReference type="EMBL" id="AAZO01000507">
    <property type="status" value="NOT_ANNOTATED_CDS"/>
    <property type="molecule type" value="Genomic_DNA"/>
</dbReference>
<reference evidence="2" key="2">
    <citation type="submission" date="2007-04" db="EMBL/GenBank/DDBJ databases">
        <title>The genome of the human body louse.</title>
        <authorList>
            <consortium name="The Human Body Louse Genome Consortium"/>
            <person name="Kirkness E."/>
            <person name="Walenz B."/>
            <person name="Hass B."/>
            <person name="Bruggner R."/>
            <person name="Strausberg R."/>
        </authorList>
    </citation>
    <scope>NUCLEOTIDE SEQUENCE</scope>
    <source>
        <strain evidence="2">USDA</strain>
    </source>
</reference>
<reference evidence="2" key="1">
    <citation type="submission" date="2007-04" db="EMBL/GenBank/DDBJ databases">
        <title>Annotation of Pediculus humanus corporis strain USDA.</title>
        <authorList>
            <person name="Kirkness E."/>
            <person name="Hannick L."/>
            <person name="Hass B."/>
            <person name="Bruggner R."/>
            <person name="Lawson D."/>
            <person name="Bidwell S."/>
            <person name="Joardar V."/>
            <person name="Caler E."/>
            <person name="Walenz B."/>
            <person name="Inman J."/>
            <person name="Schobel S."/>
            <person name="Galinsky K."/>
            <person name="Amedeo P."/>
            <person name="Strausberg R."/>
        </authorList>
    </citation>
    <scope>NUCLEOTIDE SEQUENCE</scope>
    <source>
        <strain evidence="2">USDA</strain>
    </source>
</reference>
<evidence type="ECO:0008006" key="5">
    <source>
        <dbReference type="Google" id="ProtNLM"/>
    </source>
</evidence>
<evidence type="ECO:0000313" key="2">
    <source>
        <dbReference type="EMBL" id="EEB10471.1"/>
    </source>
</evidence>
<dbReference type="AlphaFoldDB" id="E0VAR5"/>
<feature type="coiled-coil region" evidence="1">
    <location>
        <begin position="305"/>
        <end position="332"/>
    </location>
</feature>
<evidence type="ECO:0000313" key="4">
    <source>
        <dbReference type="Proteomes" id="UP000009046"/>
    </source>
</evidence>
<evidence type="ECO:0000256" key="1">
    <source>
        <dbReference type="SAM" id="Coils"/>
    </source>
</evidence>
<accession>E0VAR5</accession>
<keyword evidence="1" id="KW-0175">Coiled coil</keyword>
<dbReference type="HOGENOM" id="CLU_755031_0_0_1"/>
<dbReference type="EnsemblMetazoa" id="PHUM043230-RA">
    <property type="protein sequence ID" value="PHUM043230-PA"/>
    <property type="gene ID" value="PHUM043230"/>
</dbReference>
<dbReference type="RefSeq" id="XP_002423209.1">
    <property type="nucleotide sequence ID" value="XM_002423164.1"/>
</dbReference>
<keyword evidence="4" id="KW-1185">Reference proteome</keyword>
<dbReference type="EMBL" id="DS235014">
    <property type="protein sequence ID" value="EEB10471.1"/>
    <property type="molecule type" value="Genomic_DNA"/>
</dbReference>
<dbReference type="KEGG" id="phu:Phum_PHUM043230"/>
<dbReference type="GeneID" id="8232600"/>
<dbReference type="InParanoid" id="E0VAR5"/>